<dbReference type="SUPFAM" id="SSF52402">
    <property type="entry name" value="Adenine nucleotide alpha hydrolases-like"/>
    <property type="match status" value="1"/>
</dbReference>
<dbReference type="SUPFAM" id="SSF56037">
    <property type="entry name" value="PheT/TilS domain"/>
    <property type="match status" value="1"/>
</dbReference>
<gene>
    <name evidence="8" type="primary">tilS</name>
    <name evidence="10" type="ORF">NV36_04460</name>
</gene>
<evidence type="ECO:0000313" key="11">
    <source>
        <dbReference type="Proteomes" id="UP000030140"/>
    </source>
</evidence>
<reference evidence="10 11" key="1">
    <citation type="submission" date="2014-10" db="EMBL/GenBank/DDBJ databases">
        <title>Draft genome sequence of the proteorhodopsin-containing marine bacterium Dokdonia donghaensis.</title>
        <authorList>
            <person name="Gomez-Consarnau L."/>
            <person name="Gonzalez J.M."/>
            <person name="Riedel T."/>
            <person name="Jaenicke S."/>
            <person name="Wagner-Doebler I."/>
            <person name="Fuhrman J.A."/>
        </authorList>
    </citation>
    <scope>NUCLEOTIDE SEQUENCE [LARGE SCALE GENOMIC DNA]</scope>
    <source>
        <strain evidence="10 11">DSW-1</strain>
    </source>
</reference>
<keyword evidence="11" id="KW-1185">Reference proteome</keyword>
<dbReference type="GO" id="GO:0006400">
    <property type="term" value="P:tRNA modification"/>
    <property type="evidence" value="ECO:0007669"/>
    <property type="project" value="UniProtKB-UniRule"/>
</dbReference>
<comment type="domain">
    <text evidence="8">The N-terminal region contains the highly conserved SGGXDS motif, predicted to be a P-loop motif involved in ATP binding.</text>
</comment>
<evidence type="ECO:0000256" key="3">
    <source>
        <dbReference type="ARBA" id="ARBA00022598"/>
    </source>
</evidence>
<dbReference type="PATRIC" id="fig|1300343.5.peg.2708"/>
<accession>A0A0A2H0G7</accession>
<dbReference type="InterPro" id="IPR012094">
    <property type="entry name" value="tRNA_Ile_lys_synt"/>
</dbReference>
<evidence type="ECO:0000256" key="2">
    <source>
        <dbReference type="ARBA" id="ARBA00022490"/>
    </source>
</evidence>
<organism evidence="10 11">
    <name type="scientific">Dokdonia donghaensis DSW-1</name>
    <dbReference type="NCBI Taxonomy" id="1300343"/>
    <lineage>
        <taxon>Bacteria</taxon>
        <taxon>Pseudomonadati</taxon>
        <taxon>Bacteroidota</taxon>
        <taxon>Flavobacteriia</taxon>
        <taxon>Flavobacteriales</taxon>
        <taxon>Flavobacteriaceae</taxon>
        <taxon>Dokdonia</taxon>
    </lineage>
</organism>
<dbReference type="Gene3D" id="3.40.50.620">
    <property type="entry name" value="HUPs"/>
    <property type="match status" value="1"/>
</dbReference>
<dbReference type="PANTHER" id="PTHR43033:SF1">
    <property type="entry name" value="TRNA(ILE)-LYSIDINE SYNTHASE-RELATED"/>
    <property type="match status" value="1"/>
</dbReference>
<dbReference type="Proteomes" id="UP000030140">
    <property type="component" value="Unassembled WGS sequence"/>
</dbReference>
<dbReference type="AlphaFoldDB" id="A0A0A2H0G7"/>
<protein>
    <recommendedName>
        <fullName evidence="8">tRNA(Ile)-lysidine synthase</fullName>
        <ecNumber evidence="8">6.3.4.19</ecNumber>
    </recommendedName>
    <alternativeName>
        <fullName evidence="8">tRNA(Ile)-2-lysyl-cytidine synthase</fullName>
    </alternativeName>
    <alternativeName>
        <fullName evidence="8">tRNA(Ile)-lysidine synthetase</fullName>
    </alternativeName>
</protein>
<dbReference type="RefSeq" id="WP_035325177.1">
    <property type="nucleotide sequence ID" value="NZ_CP015125.1"/>
</dbReference>
<evidence type="ECO:0000256" key="6">
    <source>
        <dbReference type="ARBA" id="ARBA00022840"/>
    </source>
</evidence>
<evidence type="ECO:0000313" key="10">
    <source>
        <dbReference type="EMBL" id="KGO06160.1"/>
    </source>
</evidence>
<dbReference type="KEGG" id="ddo:I597_2665"/>
<dbReference type="GO" id="GO:0005737">
    <property type="term" value="C:cytoplasm"/>
    <property type="evidence" value="ECO:0007669"/>
    <property type="project" value="UniProtKB-SubCell"/>
</dbReference>
<evidence type="ECO:0000256" key="5">
    <source>
        <dbReference type="ARBA" id="ARBA00022741"/>
    </source>
</evidence>
<keyword evidence="5 8" id="KW-0547">Nucleotide-binding</keyword>
<keyword evidence="2 8" id="KW-0963">Cytoplasm</keyword>
<dbReference type="InterPro" id="IPR012796">
    <property type="entry name" value="Lysidine-tRNA-synth_C"/>
</dbReference>
<dbReference type="CDD" id="cd01992">
    <property type="entry name" value="TilS_N"/>
    <property type="match status" value="1"/>
</dbReference>
<keyword evidence="4 8" id="KW-0819">tRNA processing</keyword>
<sequence>MLEDFKHHIAQDLPFLLDSKILVTVSGGLDSMLLLLLCRQAGLTIRVAHCNFNLRGVESDGDQAFVESYCKLHNIPIYIKSFDTSAYAKIEKTSTQIAARELRYQWFKELSAAEGLDYILTAHHLNDELETFLINLGRGTGVKGLTGIPEINGPVVRPLLPFSRKRIKEYALQEKLAWREDSSNATDNYVRNHLRHHAIPSMVAAQPATLQGLQTTQQHLRQTDKLLAIYTASLRKAYVTTRDGLQVINVSALKKHEEPQAVLYQLLHSYNFTAWSDVYELLDAQSGKQIFSETHRLVKDRDVLLLTENAVAQPTTYTWESGVSKIVGDFGTLRLDTSEIFDSTSRKEIVVDATKLAFPLTIRKWEEGDFFYPFGMKGKKKLSKYLKDEKVSLIAKEHVWLLCNDKDIVWVIGHRADDRFKVVNDTQKMIKFTTI</sequence>
<comment type="function">
    <text evidence="8">Ligates lysine onto the cytidine present at position 34 of the AUA codon-specific tRNA(Ile) that contains the anticodon CAU, in an ATP-dependent manner. Cytidine is converted to lysidine, thus changing the amino acid specificity of the tRNA from methionine to isoleucine.</text>
</comment>
<dbReference type="GO" id="GO:0005524">
    <property type="term" value="F:ATP binding"/>
    <property type="evidence" value="ECO:0007669"/>
    <property type="project" value="UniProtKB-UniRule"/>
</dbReference>
<dbReference type="HAMAP" id="MF_01161">
    <property type="entry name" value="tRNA_Ile_lys_synt"/>
    <property type="match status" value="1"/>
</dbReference>
<evidence type="ECO:0000259" key="9">
    <source>
        <dbReference type="SMART" id="SM00977"/>
    </source>
</evidence>
<dbReference type="NCBIfam" id="TIGR02432">
    <property type="entry name" value="lysidine_TilS_N"/>
    <property type="match status" value="1"/>
</dbReference>
<dbReference type="EC" id="6.3.4.19" evidence="8"/>
<dbReference type="Pfam" id="PF01171">
    <property type="entry name" value="ATP_bind_3"/>
    <property type="match status" value="1"/>
</dbReference>
<comment type="catalytic activity">
    <reaction evidence="7 8">
        <text>cytidine(34) in tRNA(Ile2) + L-lysine + ATP = lysidine(34) in tRNA(Ile2) + AMP + diphosphate + H(+)</text>
        <dbReference type="Rhea" id="RHEA:43744"/>
        <dbReference type="Rhea" id="RHEA-COMP:10625"/>
        <dbReference type="Rhea" id="RHEA-COMP:10670"/>
        <dbReference type="ChEBI" id="CHEBI:15378"/>
        <dbReference type="ChEBI" id="CHEBI:30616"/>
        <dbReference type="ChEBI" id="CHEBI:32551"/>
        <dbReference type="ChEBI" id="CHEBI:33019"/>
        <dbReference type="ChEBI" id="CHEBI:82748"/>
        <dbReference type="ChEBI" id="CHEBI:83665"/>
        <dbReference type="ChEBI" id="CHEBI:456215"/>
        <dbReference type="EC" id="6.3.4.19"/>
    </reaction>
</comment>
<dbReference type="GO" id="GO:0032267">
    <property type="term" value="F:tRNA(Ile)-lysidine synthase activity"/>
    <property type="evidence" value="ECO:0007669"/>
    <property type="project" value="UniProtKB-EC"/>
</dbReference>
<feature type="binding site" evidence="8">
    <location>
        <begin position="26"/>
        <end position="31"/>
    </location>
    <ligand>
        <name>ATP</name>
        <dbReference type="ChEBI" id="CHEBI:30616"/>
    </ligand>
</feature>
<comment type="subcellular location">
    <subcellularLocation>
        <location evidence="1 8">Cytoplasm</location>
    </subcellularLocation>
</comment>
<evidence type="ECO:0000256" key="4">
    <source>
        <dbReference type="ARBA" id="ARBA00022694"/>
    </source>
</evidence>
<keyword evidence="6 8" id="KW-0067">ATP-binding</keyword>
<evidence type="ECO:0000256" key="7">
    <source>
        <dbReference type="ARBA" id="ARBA00048539"/>
    </source>
</evidence>
<keyword evidence="3 8" id="KW-0436">Ligase</keyword>
<evidence type="ECO:0000256" key="8">
    <source>
        <dbReference type="HAMAP-Rule" id="MF_01161"/>
    </source>
</evidence>
<comment type="similarity">
    <text evidence="8">Belongs to the tRNA(Ile)-lysidine synthase family.</text>
</comment>
<dbReference type="OrthoDB" id="9807403at2"/>
<dbReference type="InterPro" id="IPR011063">
    <property type="entry name" value="TilS/TtcA_N"/>
</dbReference>
<dbReference type="PANTHER" id="PTHR43033">
    <property type="entry name" value="TRNA(ILE)-LYSIDINE SYNTHASE-RELATED"/>
    <property type="match status" value="1"/>
</dbReference>
<dbReference type="Pfam" id="PF11734">
    <property type="entry name" value="TilS_C"/>
    <property type="match status" value="1"/>
</dbReference>
<dbReference type="SMART" id="SM00977">
    <property type="entry name" value="TilS_C"/>
    <property type="match status" value="1"/>
</dbReference>
<name>A0A0A2H0G7_9FLAO</name>
<feature type="domain" description="Lysidine-tRNA(Ile) synthetase C-terminal" evidence="9">
    <location>
        <begin position="360"/>
        <end position="432"/>
    </location>
</feature>
<dbReference type="InterPro" id="IPR014729">
    <property type="entry name" value="Rossmann-like_a/b/a_fold"/>
</dbReference>
<dbReference type="NCBIfam" id="TIGR02433">
    <property type="entry name" value="lysidine_TilS_C"/>
    <property type="match status" value="1"/>
</dbReference>
<dbReference type="InterPro" id="IPR012795">
    <property type="entry name" value="tRNA_Ile_lys_synt_N"/>
</dbReference>
<proteinExistence type="inferred from homology"/>
<comment type="caution">
    <text evidence="10">The sequence shown here is derived from an EMBL/GenBank/DDBJ whole genome shotgun (WGS) entry which is preliminary data.</text>
</comment>
<evidence type="ECO:0000256" key="1">
    <source>
        <dbReference type="ARBA" id="ARBA00004496"/>
    </source>
</evidence>
<dbReference type="EMBL" id="JSAQ01000001">
    <property type="protein sequence ID" value="KGO06160.1"/>
    <property type="molecule type" value="Genomic_DNA"/>
</dbReference>